<dbReference type="RefSeq" id="WP_218096033.1">
    <property type="nucleotide sequence ID" value="NZ_CAJVAS010000063.1"/>
</dbReference>
<accession>A0A916K7U0</accession>
<dbReference type="Proteomes" id="UP000693672">
    <property type="component" value="Unassembled WGS sequence"/>
</dbReference>
<evidence type="ECO:0000256" key="1">
    <source>
        <dbReference type="SAM" id="Phobius"/>
    </source>
</evidence>
<dbReference type="Pfam" id="PF13349">
    <property type="entry name" value="DUF4097"/>
    <property type="match status" value="1"/>
</dbReference>
<keyword evidence="1" id="KW-0812">Transmembrane</keyword>
<dbReference type="AlphaFoldDB" id="A0A916K7U0"/>
<evidence type="ECO:0000313" key="3">
    <source>
        <dbReference type="EMBL" id="CAG7651713.1"/>
    </source>
</evidence>
<feature type="transmembrane region" description="Helical" evidence="1">
    <location>
        <begin position="7"/>
        <end position="26"/>
    </location>
</feature>
<organism evidence="3 4">
    <name type="scientific">Paenibacillus solanacearum</name>
    <dbReference type="NCBI Taxonomy" id="2048548"/>
    <lineage>
        <taxon>Bacteria</taxon>
        <taxon>Bacillati</taxon>
        <taxon>Bacillota</taxon>
        <taxon>Bacilli</taxon>
        <taxon>Bacillales</taxon>
        <taxon>Paenibacillaceae</taxon>
        <taxon>Paenibacillus</taxon>
    </lineage>
</organism>
<evidence type="ECO:0000313" key="4">
    <source>
        <dbReference type="Proteomes" id="UP000693672"/>
    </source>
</evidence>
<name>A0A916K7U0_9BACL</name>
<evidence type="ECO:0000259" key="2">
    <source>
        <dbReference type="Pfam" id="PF13349"/>
    </source>
</evidence>
<comment type="caution">
    <text evidence="3">The sequence shown here is derived from an EMBL/GenBank/DDBJ whole genome shotgun (WGS) entry which is preliminary data.</text>
</comment>
<reference evidence="3" key="1">
    <citation type="submission" date="2021-06" db="EMBL/GenBank/DDBJ databases">
        <authorList>
            <person name="Criscuolo A."/>
        </authorList>
    </citation>
    <scope>NUCLEOTIDE SEQUENCE</scope>
    <source>
        <strain evidence="3">CIP111600</strain>
    </source>
</reference>
<protein>
    <recommendedName>
        <fullName evidence="2">DUF4097 domain-containing protein</fullName>
    </recommendedName>
</protein>
<dbReference type="InterPro" id="IPR025164">
    <property type="entry name" value="Toastrack_DUF4097"/>
</dbReference>
<keyword evidence="1" id="KW-0472">Membrane</keyword>
<keyword evidence="4" id="KW-1185">Reference proteome</keyword>
<feature type="domain" description="DUF4097" evidence="2">
    <location>
        <begin position="44"/>
        <end position="257"/>
    </location>
</feature>
<dbReference type="EMBL" id="CAJVAS010000063">
    <property type="protein sequence ID" value="CAG7651713.1"/>
    <property type="molecule type" value="Genomic_DNA"/>
</dbReference>
<sequence>MTKNNKVSTVLLLIAIVFIFLGYVLIKSLTSPSSSKSYIAADLQSIQVDVKNAQVHIDTREGQENKTEVQVVAKGKYDSSHILVESKNNALVIKQTKSHKLLNVNLNNKLDVFVSIESNGKANRLDRTAVSSQNGKVAIKNLNSRAIVVTSQNGEINMKEISSDELSARSTSGAIRLDGVNTFKLDTKTENGSSHIVFSDKLEKIIANSSSTSGSINYIFLNDIALNLKWKGKWDSKLISDDVSANKIVMESESGHMSASRR</sequence>
<proteinExistence type="predicted"/>
<keyword evidence="1" id="KW-1133">Transmembrane helix</keyword>
<gene>
    <name evidence="3" type="ORF">PAESOLCIP111_06373</name>
</gene>